<accession>A0A328FDM9</accession>
<sequence length="320" mass="36332">MEYKDYYSLLGLDRKASQEEIKKAFRKLARKYHPDVNGGDKMASKKFQEINEAHEVLSDPEKRQKYDRLGSQWQQYQQAGGGPEDFNWGEWQSSPDQGHTYRKVSPEEFGELFGAEGGYSNFFENLFGRAARQQASDGAGDQQFYYEARPRPGRDSEHALQVTLDEAFHGTKRVFEWEDGRKIDAKIPRGVKTGSRVRIKGQGGPGIGGGKPGDLYLIIEVLPDKRFQRDNDDLKTTVPVDLFTILLGGKLSVSGIDRTVKLDIPPETRNGRIFRLRGLGMPKMKHPDQRGDLYVTVEAALPQHLTAGEKDLVKQWKKMR</sequence>
<dbReference type="InterPro" id="IPR018253">
    <property type="entry name" value="DnaJ_domain_CS"/>
</dbReference>
<dbReference type="GO" id="GO:0051082">
    <property type="term" value="F:unfolded protein binding"/>
    <property type="evidence" value="ECO:0007669"/>
    <property type="project" value="InterPro"/>
</dbReference>
<dbReference type="Proteomes" id="UP000248798">
    <property type="component" value="Unassembled WGS sequence"/>
</dbReference>
<organism evidence="4 5">
    <name type="scientific">Desulfobacter hydrogenophilus</name>
    <dbReference type="NCBI Taxonomy" id="2291"/>
    <lineage>
        <taxon>Bacteria</taxon>
        <taxon>Pseudomonadati</taxon>
        <taxon>Thermodesulfobacteriota</taxon>
        <taxon>Desulfobacteria</taxon>
        <taxon>Desulfobacterales</taxon>
        <taxon>Desulfobacteraceae</taxon>
        <taxon>Desulfobacter</taxon>
    </lineage>
</organism>
<name>A0A328FDM9_9BACT</name>
<dbReference type="Proteomes" id="UP000293902">
    <property type="component" value="Chromosome"/>
</dbReference>
<dbReference type="InterPro" id="IPR001623">
    <property type="entry name" value="DnaJ_domain"/>
</dbReference>
<dbReference type="CDD" id="cd06257">
    <property type="entry name" value="DnaJ"/>
    <property type="match status" value="1"/>
</dbReference>
<dbReference type="PANTHER" id="PTHR43096">
    <property type="entry name" value="DNAJ HOMOLOG 1, MITOCHONDRIAL-RELATED"/>
    <property type="match status" value="1"/>
</dbReference>
<dbReference type="OrthoDB" id="9779889at2"/>
<dbReference type="PANTHER" id="PTHR43096:SF52">
    <property type="entry name" value="DNAJ HOMOLOG 1, MITOCHONDRIAL-RELATED"/>
    <property type="match status" value="1"/>
</dbReference>
<proteinExistence type="predicted"/>
<keyword evidence="1" id="KW-0143">Chaperone</keyword>
<evidence type="ECO:0000256" key="1">
    <source>
        <dbReference type="ARBA" id="ARBA00023186"/>
    </source>
</evidence>
<evidence type="ECO:0000313" key="4">
    <source>
        <dbReference type="EMBL" id="RAM01203.1"/>
    </source>
</evidence>
<dbReference type="InterPro" id="IPR036869">
    <property type="entry name" value="J_dom_sf"/>
</dbReference>
<dbReference type="InterPro" id="IPR002939">
    <property type="entry name" value="DnaJ_C"/>
</dbReference>
<dbReference type="Gene3D" id="1.10.287.110">
    <property type="entry name" value="DnaJ domain"/>
    <property type="match status" value="1"/>
</dbReference>
<dbReference type="InterPro" id="IPR008971">
    <property type="entry name" value="HSP40/DnaJ_pept-bd"/>
</dbReference>
<dbReference type="Pfam" id="PF00226">
    <property type="entry name" value="DnaJ"/>
    <property type="match status" value="1"/>
</dbReference>
<dbReference type="FunFam" id="2.60.260.20:FF:000013">
    <property type="entry name" value="DnaJ subfamily B member 11"/>
    <property type="match status" value="1"/>
</dbReference>
<dbReference type="SUPFAM" id="SSF46565">
    <property type="entry name" value="Chaperone J-domain"/>
    <property type="match status" value="1"/>
</dbReference>
<dbReference type="Pfam" id="PF01556">
    <property type="entry name" value="DnaJ_C"/>
    <property type="match status" value="1"/>
</dbReference>
<reference evidence="3 6" key="2">
    <citation type="submission" date="2019-02" db="EMBL/GenBank/DDBJ databases">
        <title>Complete genome sequence of Desulfobacter hydrogenophilus AcRS1.</title>
        <authorList>
            <person name="Marietou A."/>
            <person name="Lund M.B."/>
            <person name="Marshall I.P.G."/>
            <person name="Schreiber L."/>
            <person name="Jorgensen B."/>
        </authorList>
    </citation>
    <scope>NUCLEOTIDE SEQUENCE [LARGE SCALE GENOMIC DNA]</scope>
    <source>
        <strain evidence="3 6">AcRS1</strain>
    </source>
</reference>
<evidence type="ECO:0000313" key="6">
    <source>
        <dbReference type="Proteomes" id="UP000293902"/>
    </source>
</evidence>
<dbReference type="SMART" id="SM00271">
    <property type="entry name" value="DnaJ"/>
    <property type="match status" value="1"/>
</dbReference>
<dbReference type="PROSITE" id="PS50076">
    <property type="entry name" value="DNAJ_2"/>
    <property type="match status" value="1"/>
</dbReference>
<evidence type="ECO:0000259" key="2">
    <source>
        <dbReference type="PROSITE" id="PS50076"/>
    </source>
</evidence>
<reference evidence="4 5" key="1">
    <citation type="submission" date="2018-06" db="EMBL/GenBank/DDBJ databases">
        <title>Complete Genome Sequence of Desulfobacter hydrogenophilus (DSM3380).</title>
        <authorList>
            <person name="Marietou A."/>
            <person name="Schreiber L."/>
            <person name="Marshall I."/>
            <person name="Jorgensen B."/>
        </authorList>
    </citation>
    <scope>NUCLEOTIDE SEQUENCE [LARGE SCALE GENOMIC DNA]</scope>
    <source>
        <strain evidence="4 5">DSM 3380</strain>
    </source>
</reference>
<evidence type="ECO:0000313" key="3">
    <source>
        <dbReference type="EMBL" id="QBH12284.1"/>
    </source>
</evidence>
<protein>
    <submittedName>
        <fullName evidence="4">J domain-containing protein</fullName>
    </submittedName>
</protein>
<dbReference type="AlphaFoldDB" id="A0A328FDM9"/>
<feature type="domain" description="J" evidence="2">
    <location>
        <begin position="5"/>
        <end position="70"/>
    </location>
</feature>
<dbReference type="EMBL" id="QLNI01000030">
    <property type="protein sequence ID" value="RAM01203.1"/>
    <property type="molecule type" value="Genomic_DNA"/>
</dbReference>
<dbReference type="RefSeq" id="WP_111958036.1">
    <property type="nucleotide sequence ID" value="NZ_CP036313.1"/>
</dbReference>
<dbReference type="PROSITE" id="PS00636">
    <property type="entry name" value="DNAJ_1"/>
    <property type="match status" value="1"/>
</dbReference>
<dbReference type="Gene3D" id="2.60.260.20">
    <property type="entry name" value="Urease metallochaperone UreE, N-terminal domain"/>
    <property type="match status" value="2"/>
</dbReference>
<keyword evidence="6" id="KW-1185">Reference proteome</keyword>
<dbReference type="GO" id="GO:0042026">
    <property type="term" value="P:protein refolding"/>
    <property type="evidence" value="ECO:0007669"/>
    <property type="project" value="TreeGrafter"/>
</dbReference>
<dbReference type="SUPFAM" id="SSF49493">
    <property type="entry name" value="HSP40/DnaJ peptide-binding domain"/>
    <property type="match status" value="2"/>
</dbReference>
<gene>
    <name evidence="4" type="ORF">DO021_14800</name>
    <name evidence="3" type="ORF">EYB58_04720</name>
</gene>
<dbReference type="PRINTS" id="PR00625">
    <property type="entry name" value="JDOMAIN"/>
</dbReference>
<dbReference type="CDD" id="cd10747">
    <property type="entry name" value="DnaJ_C"/>
    <property type="match status" value="1"/>
</dbReference>
<evidence type="ECO:0000313" key="5">
    <source>
        <dbReference type="Proteomes" id="UP000248798"/>
    </source>
</evidence>
<dbReference type="GO" id="GO:0005737">
    <property type="term" value="C:cytoplasm"/>
    <property type="evidence" value="ECO:0007669"/>
    <property type="project" value="TreeGrafter"/>
</dbReference>
<dbReference type="EMBL" id="CP036313">
    <property type="protein sequence ID" value="QBH12284.1"/>
    <property type="molecule type" value="Genomic_DNA"/>
</dbReference>